<evidence type="ECO:0000259" key="1">
    <source>
        <dbReference type="Pfam" id="PF18480"/>
    </source>
</evidence>
<evidence type="ECO:0000313" key="2">
    <source>
        <dbReference type="EMBL" id="PTL36704.1"/>
    </source>
</evidence>
<accession>A0A2T4U005</accession>
<dbReference type="InterPro" id="IPR041049">
    <property type="entry name" value="DUF5615"/>
</dbReference>
<evidence type="ECO:0000313" key="3">
    <source>
        <dbReference type="Proteomes" id="UP000241436"/>
    </source>
</evidence>
<reference evidence="2 3" key="1">
    <citation type="submission" date="2017-09" db="EMBL/GenBank/DDBJ databases">
        <title>Bloom of a denitrifying methanotroph, Candidatus Methylomirabilis limnetica, in a deep stratified lake.</title>
        <authorList>
            <person name="Graf J.S."/>
            <person name="Marchant H.K."/>
            <person name="Tienken D."/>
            <person name="Hach P.F."/>
            <person name="Brand A."/>
            <person name="Schubert C.J."/>
            <person name="Kuypers M.M."/>
            <person name="Milucka J."/>
        </authorList>
    </citation>
    <scope>NUCLEOTIDE SEQUENCE [LARGE SCALE GENOMIC DNA]</scope>
    <source>
        <strain evidence="2 3">Zug</strain>
    </source>
</reference>
<proteinExistence type="predicted"/>
<gene>
    <name evidence="2" type="ORF">CLG94_03255</name>
</gene>
<name>A0A2T4U005_9BACT</name>
<protein>
    <recommendedName>
        <fullName evidence="1">DUF5615 domain-containing protein</fullName>
    </recommendedName>
</protein>
<dbReference type="Proteomes" id="UP000241436">
    <property type="component" value="Unassembled WGS sequence"/>
</dbReference>
<dbReference type="OrthoDB" id="3216372at2"/>
<keyword evidence="3" id="KW-1185">Reference proteome</keyword>
<sequence>MTIRLYLDEDSMRQALVQALRARGVDMITALEADMIERADEEHLDYATAQGRVLYSFNVGDFYYLHTAFMGCGKSHAGMILVRQQRYSVGEQMRHILKLITANSAEEMRNHVEFLSTWD</sequence>
<dbReference type="EMBL" id="NVQC01000013">
    <property type="protein sequence ID" value="PTL36704.1"/>
    <property type="molecule type" value="Genomic_DNA"/>
</dbReference>
<reference evidence="3" key="2">
    <citation type="journal article" date="2018" name="Environ. Microbiol.">
        <title>Bloom of a denitrifying methanotroph, 'Candidatus Methylomirabilis limnetica', in a deep stratified lake.</title>
        <authorList>
            <person name="Graf J.S."/>
            <person name="Mayr M.J."/>
            <person name="Marchant H.K."/>
            <person name="Tienken D."/>
            <person name="Hach P.F."/>
            <person name="Brand A."/>
            <person name="Schubert C.J."/>
            <person name="Kuypers M.M."/>
            <person name="Milucka J."/>
        </authorList>
    </citation>
    <scope>NUCLEOTIDE SEQUENCE [LARGE SCALE GENOMIC DNA]</scope>
    <source>
        <strain evidence="3">Zug</strain>
    </source>
</reference>
<dbReference type="RefSeq" id="WP_107561458.1">
    <property type="nucleotide sequence ID" value="NZ_NVQC01000013.1"/>
</dbReference>
<organism evidence="2 3">
    <name type="scientific">Candidatus Methylomirabilis limnetica</name>
    <dbReference type="NCBI Taxonomy" id="2033718"/>
    <lineage>
        <taxon>Bacteria</taxon>
        <taxon>Candidatus Methylomirabilota</taxon>
        <taxon>Candidatus Methylomirabilia</taxon>
        <taxon>Candidatus Methylomirabilales</taxon>
        <taxon>Candidatus Methylomirabilaceae</taxon>
        <taxon>Candidatus Methylomirabilis</taxon>
    </lineage>
</organism>
<dbReference type="Pfam" id="PF18480">
    <property type="entry name" value="DUF5615"/>
    <property type="match status" value="1"/>
</dbReference>
<dbReference type="AlphaFoldDB" id="A0A2T4U005"/>
<feature type="domain" description="DUF5615" evidence="1">
    <location>
        <begin position="4"/>
        <end position="115"/>
    </location>
</feature>
<comment type="caution">
    <text evidence="2">The sequence shown here is derived from an EMBL/GenBank/DDBJ whole genome shotgun (WGS) entry which is preliminary data.</text>
</comment>